<dbReference type="PANTHER" id="PTHR12746:SF2">
    <property type="entry name" value="60S RIBOSOMAL EXPORT PROTEIN NMD3"/>
    <property type="match status" value="1"/>
</dbReference>
<evidence type="ECO:0000313" key="2">
    <source>
        <dbReference type="EMBL" id="BES81379.1"/>
    </source>
</evidence>
<evidence type="ECO:0000313" key="3">
    <source>
        <dbReference type="Proteomes" id="UP001341135"/>
    </source>
</evidence>
<dbReference type="Pfam" id="PF04981">
    <property type="entry name" value="NMD3"/>
    <property type="match status" value="1"/>
</dbReference>
<dbReference type="PANTHER" id="PTHR12746">
    <property type="entry name" value="NONSENSE-MEDIATED MRNA DECAY PROTEIN 3"/>
    <property type="match status" value="1"/>
</dbReference>
<keyword evidence="3" id="KW-1185">Reference proteome</keyword>
<feature type="domain" description="Nmd3 N-terminal" evidence="1">
    <location>
        <begin position="10"/>
        <end position="243"/>
    </location>
</feature>
<proteinExistence type="predicted"/>
<evidence type="ECO:0000259" key="1">
    <source>
        <dbReference type="Pfam" id="PF04981"/>
    </source>
</evidence>
<gene>
    <name evidence="2" type="ORF">PABY_09460</name>
</gene>
<protein>
    <recommendedName>
        <fullName evidence="1">Nmd3 N-terminal domain-containing protein</fullName>
    </recommendedName>
</protein>
<dbReference type="Proteomes" id="UP001341135">
    <property type="component" value="Chromosome"/>
</dbReference>
<organism evidence="2 3">
    <name type="scientific">Pyrodictium abyssi</name>
    <dbReference type="NCBI Taxonomy" id="54256"/>
    <lineage>
        <taxon>Archaea</taxon>
        <taxon>Thermoproteota</taxon>
        <taxon>Thermoprotei</taxon>
        <taxon>Desulfurococcales</taxon>
        <taxon>Pyrodictiaceae</taxon>
        <taxon>Pyrodictium</taxon>
    </lineage>
</organism>
<reference evidence="2 3" key="1">
    <citation type="submission" date="2023-09" db="EMBL/GenBank/DDBJ databases">
        <title>Pyrofollis japonicus gen. nov. sp. nov., a novel member of the family Pyrodictiaceae isolated from the Iheya North hydrothermal field.</title>
        <authorList>
            <person name="Miyazaki U."/>
            <person name="Sanari M."/>
            <person name="Tame A."/>
            <person name="Kitajima M."/>
            <person name="Okamoto A."/>
            <person name="Sawayama S."/>
            <person name="Miyazaki J."/>
            <person name="Takai K."/>
            <person name="Nakagawa S."/>
        </authorList>
    </citation>
    <scope>NUCLEOTIDE SEQUENCE [LARGE SCALE GENOMIC DNA]</scope>
    <source>
        <strain evidence="2 3">AV2</strain>
    </source>
</reference>
<sequence length="248" mass="27845">MGITRMERICARCGRLLSEHESIGPLCLSCYLETHRVLCAPGRVSFEYCKHCGSIRAGHKWVEGGELDAASSKFLKWYLSERVTPCSSDVAEYSLVSVEPVTMPSWRTIYRATFSVKLRGIDSPVSVQYSIDVRAKPTICPACKDVRGGDYNVLLQVRGETPKKLAELLSPVIEASSQIMGSIVDIIEYSNGVDFLLLDRGSASKIVRQLKKHYRLRVHSSGEDVGVTSRGRMRRRLVLSVHLEERRR</sequence>
<dbReference type="InterPro" id="IPR039768">
    <property type="entry name" value="Nmd3"/>
</dbReference>
<accession>A0ABM8IV22</accession>
<dbReference type="InterPro" id="IPR007064">
    <property type="entry name" value="Nmd3_N"/>
</dbReference>
<name>A0ABM8IV22_9CREN</name>
<dbReference type="EMBL" id="AP028907">
    <property type="protein sequence ID" value="BES81379.1"/>
    <property type="molecule type" value="Genomic_DNA"/>
</dbReference>